<evidence type="ECO:0000256" key="1">
    <source>
        <dbReference type="ARBA" id="ARBA00004651"/>
    </source>
</evidence>
<dbReference type="Pfam" id="PF02653">
    <property type="entry name" value="BPD_transp_2"/>
    <property type="match status" value="1"/>
</dbReference>
<dbReference type="Proteomes" id="UP000597444">
    <property type="component" value="Unassembled WGS sequence"/>
</dbReference>
<evidence type="ECO:0000256" key="5">
    <source>
        <dbReference type="ARBA" id="ARBA00023136"/>
    </source>
</evidence>
<dbReference type="CDD" id="cd06579">
    <property type="entry name" value="TM_PBP1_transp_AraH_like"/>
    <property type="match status" value="1"/>
</dbReference>
<gene>
    <name evidence="7" type="ORF">KSF_050900</name>
</gene>
<protein>
    <submittedName>
        <fullName evidence="7">Sugar ABC transporter permease</fullName>
    </submittedName>
</protein>
<keyword evidence="8" id="KW-1185">Reference proteome</keyword>
<keyword evidence="5 6" id="KW-0472">Membrane</keyword>
<evidence type="ECO:0000256" key="3">
    <source>
        <dbReference type="ARBA" id="ARBA00022692"/>
    </source>
</evidence>
<name>A0A8J3N5D3_9CHLR</name>
<dbReference type="EMBL" id="BNJK01000001">
    <property type="protein sequence ID" value="GHO95042.1"/>
    <property type="molecule type" value="Genomic_DNA"/>
</dbReference>
<dbReference type="RefSeq" id="WP_220205744.1">
    <property type="nucleotide sequence ID" value="NZ_BNJK01000001.1"/>
</dbReference>
<dbReference type="GO" id="GO:0005886">
    <property type="term" value="C:plasma membrane"/>
    <property type="evidence" value="ECO:0007669"/>
    <property type="project" value="UniProtKB-SubCell"/>
</dbReference>
<feature type="transmembrane region" description="Helical" evidence="6">
    <location>
        <begin position="229"/>
        <end position="248"/>
    </location>
</feature>
<evidence type="ECO:0000256" key="4">
    <source>
        <dbReference type="ARBA" id="ARBA00022989"/>
    </source>
</evidence>
<feature type="transmembrane region" description="Helical" evidence="6">
    <location>
        <begin position="141"/>
        <end position="159"/>
    </location>
</feature>
<evidence type="ECO:0000256" key="2">
    <source>
        <dbReference type="ARBA" id="ARBA00022475"/>
    </source>
</evidence>
<feature type="transmembrane region" description="Helical" evidence="6">
    <location>
        <begin position="111"/>
        <end position="134"/>
    </location>
</feature>
<feature type="transmembrane region" description="Helical" evidence="6">
    <location>
        <begin position="69"/>
        <end position="91"/>
    </location>
</feature>
<evidence type="ECO:0000313" key="8">
    <source>
        <dbReference type="Proteomes" id="UP000597444"/>
    </source>
</evidence>
<dbReference type="AlphaFoldDB" id="A0A8J3N5D3"/>
<keyword evidence="3 6" id="KW-0812">Transmembrane</keyword>
<keyword evidence="2" id="KW-1003">Cell membrane</keyword>
<dbReference type="PANTHER" id="PTHR32196">
    <property type="entry name" value="ABC TRANSPORTER PERMEASE PROTEIN YPHD-RELATED-RELATED"/>
    <property type="match status" value="1"/>
</dbReference>
<evidence type="ECO:0000313" key="7">
    <source>
        <dbReference type="EMBL" id="GHO95042.1"/>
    </source>
</evidence>
<sequence length="336" mass="34917">MSATETRTSRPIPVQERLSYYGAQNVPLLLSIGILVVMILLYLILFVLRQQRLPGSFELSTTLNNSMTLGLAALGQSLVVLTGGIDLSVGGIVDVTNSVAARLMQDNPGSIVGVTLLVLVIGAGAGLLNGLLVTYGRLQPIIVTIATLAIWQGVALLVLPQPGGSIPAVVTNLLAGDFAGLPASLIIFILLILFWQVLRRTPFLVTLYAIGNDERAARANGASVELAKVGAYMLGGVFAGAAGLYLAASSTSGDATTGTQFTLTSIAAVVLGGISLFGGRGSAVGSLIGACILTLLLNVLFFAGVNPQLQEFFQGLFLILAVVVSTLIRRLLQSTR</sequence>
<proteinExistence type="predicted"/>
<organism evidence="7 8">
    <name type="scientific">Reticulibacter mediterranei</name>
    <dbReference type="NCBI Taxonomy" id="2778369"/>
    <lineage>
        <taxon>Bacteria</taxon>
        <taxon>Bacillati</taxon>
        <taxon>Chloroflexota</taxon>
        <taxon>Ktedonobacteria</taxon>
        <taxon>Ktedonobacterales</taxon>
        <taxon>Reticulibacteraceae</taxon>
        <taxon>Reticulibacter</taxon>
    </lineage>
</organism>
<keyword evidence="4 6" id="KW-1133">Transmembrane helix</keyword>
<feature type="transmembrane region" description="Helical" evidence="6">
    <location>
        <begin position="260"/>
        <end position="277"/>
    </location>
</feature>
<feature type="transmembrane region" description="Helical" evidence="6">
    <location>
        <begin position="28"/>
        <end position="48"/>
    </location>
</feature>
<evidence type="ECO:0000256" key="6">
    <source>
        <dbReference type="SAM" id="Phobius"/>
    </source>
</evidence>
<dbReference type="GO" id="GO:0022857">
    <property type="term" value="F:transmembrane transporter activity"/>
    <property type="evidence" value="ECO:0007669"/>
    <property type="project" value="InterPro"/>
</dbReference>
<feature type="transmembrane region" description="Helical" evidence="6">
    <location>
        <begin position="284"/>
        <end position="306"/>
    </location>
</feature>
<reference evidence="7" key="1">
    <citation type="submission" date="2020-10" db="EMBL/GenBank/DDBJ databases">
        <title>Taxonomic study of unclassified bacteria belonging to the class Ktedonobacteria.</title>
        <authorList>
            <person name="Yabe S."/>
            <person name="Wang C.M."/>
            <person name="Zheng Y."/>
            <person name="Sakai Y."/>
            <person name="Cavaletti L."/>
            <person name="Monciardini P."/>
            <person name="Donadio S."/>
        </authorList>
    </citation>
    <scope>NUCLEOTIDE SEQUENCE</scope>
    <source>
        <strain evidence="7">ID150040</strain>
    </source>
</reference>
<comment type="caution">
    <text evidence="7">The sequence shown here is derived from an EMBL/GenBank/DDBJ whole genome shotgun (WGS) entry which is preliminary data.</text>
</comment>
<comment type="subcellular location">
    <subcellularLocation>
        <location evidence="1">Cell membrane</location>
        <topology evidence="1">Multi-pass membrane protein</topology>
    </subcellularLocation>
</comment>
<feature type="transmembrane region" description="Helical" evidence="6">
    <location>
        <begin position="179"/>
        <end position="198"/>
    </location>
</feature>
<dbReference type="InterPro" id="IPR001851">
    <property type="entry name" value="ABC_transp_permease"/>
</dbReference>
<feature type="transmembrane region" description="Helical" evidence="6">
    <location>
        <begin position="312"/>
        <end position="332"/>
    </location>
</feature>
<accession>A0A8J3N5D3</accession>